<dbReference type="EMBL" id="JBJUIK010000004">
    <property type="protein sequence ID" value="KAL3529487.1"/>
    <property type="molecule type" value="Genomic_DNA"/>
</dbReference>
<evidence type="ECO:0000313" key="3">
    <source>
        <dbReference type="Proteomes" id="UP001630127"/>
    </source>
</evidence>
<protein>
    <submittedName>
        <fullName evidence="2">Uncharacterized protein</fullName>
    </submittedName>
</protein>
<dbReference type="Proteomes" id="UP001630127">
    <property type="component" value="Unassembled WGS sequence"/>
</dbReference>
<sequence length="98" mass="11211">MRIHYNIALMALHPQPSIISSKIHPLPPPTWHYGVPQELQLYAPHMGTTQAKEQRPIRGIGPRNENGRAQVEEFEESQHERLDNVMVIEDINKIIGEA</sequence>
<reference evidence="2 3" key="1">
    <citation type="submission" date="2024-11" db="EMBL/GenBank/DDBJ databases">
        <title>A near-complete genome assembly of Cinchona calisaya.</title>
        <authorList>
            <person name="Lian D.C."/>
            <person name="Zhao X.W."/>
            <person name="Wei L."/>
        </authorList>
    </citation>
    <scope>NUCLEOTIDE SEQUENCE [LARGE SCALE GENOMIC DNA]</scope>
    <source>
        <tissue evidence="2">Nenye</tissue>
    </source>
</reference>
<comment type="caution">
    <text evidence="2">The sequence shown here is derived from an EMBL/GenBank/DDBJ whole genome shotgun (WGS) entry which is preliminary data.</text>
</comment>
<evidence type="ECO:0000256" key="1">
    <source>
        <dbReference type="SAM" id="MobiDB-lite"/>
    </source>
</evidence>
<feature type="region of interest" description="Disordered" evidence="1">
    <location>
        <begin position="48"/>
        <end position="77"/>
    </location>
</feature>
<dbReference type="AlphaFoldDB" id="A0ABD3AG89"/>
<gene>
    <name evidence="2" type="ORF">ACH5RR_008809</name>
</gene>
<keyword evidence="3" id="KW-1185">Reference proteome</keyword>
<accession>A0ABD3AG89</accession>
<organism evidence="2 3">
    <name type="scientific">Cinchona calisaya</name>
    <dbReference type="NCBI Taxonomy" id="153742"/>
    <lineage>
        <taxon>Eukaryota</taxon>
        <taxon>Viridiplantae</taxon>
        <taxon>Streptophyta</taxon>
        <taxon>Embryophyta</taxon>
        <taxon>Tracheophyta</taxon>
        <taxon>Spermatophyta</taxon>
        <taxon>Magnoliopsida</taxon>
        <taxon>eudicotyledons</taxon>
        <taxon>Gunneridae</taxon>
        <taxon>Pentapetalae</taxon>
        <taxon>asterids</taxon>
        <taxon>lamiids</taxon>
        <taxon>Gentianales</taxon>
        <taxon>Rubiaceae</taxon>
        <taxon>Cinchonoideae</taxon>
        <taxon>Cinchoneae</taxon>
        <taxon>Cinchona</taxon>
    </lineage>
</organism>
<evidence type="ECO:0000313" key="2">
    <source>
        <dbReference type="EMBL" id="KAL3529487.1"/>
    </source>
</evidence>
<proteinExistence type="predicted"/>
<name>A0ABD3AG89_9GENT</name>